<keyword evidence="7 10" id="KW-0472">Membrane</keyword>
<evidence type="ECO:0000313" key="14">
    <source>
        <dbReference type="Proteomes" id="UP000019486"/>
    </source>
</evidence>
<keyword evidence="6 10" id="KW-0406">Ion transport</keyword>
<comment type="subcellular location">
    <subcellularLocation>
        <location evidence="10">Cell membrane</location>
        <topology evidence="10">Peripheral membrane protein</topology>
    </subcellularLocation>
    <subcellularLocation>
        <location evidence="2">Endomembrane system</location>
        <topology evidence="2">Peripheral membrane protein</topology>
    </subcellularLocation>
</comment>
<comment type="caution">
    <text evidence="13">The sequence shown here is derived from an EMBL/GenBank/DDBJ whole genome shotgun (WGS) entry which is preliminary data.</text>
</comment>
<evidence type="ECO:0000259" key="12">
    <source>
        <dbReference type="Pfam" id="PF02823"/>
    </source>
</evidence>
<evidence type="ECO:0000256" key="2">
    <source>
        <dbReference type="ARBA" id="ARBA00004184"/>
    </source>
</evidence>
<protein>
    <recommendedName>
        <fullName evidence="10">ATP synthase epsilon chain</fullName>
    </recommendedName>
    <alternativeName>
        <fullName evidence="10">ATP synthase F1 sector epsilon subunit</fullName>
    </alternativeName>
    <alternativeName>
        <fullName evidence="10">F-ATPase epsilon subunit</fullName>
    </alternativeName>
</protein>
<dbReference type="GO" id="GO:0005886">
    <property type="term" value="C:plasma membrane"/>
    <property type="evidence" value="ECO:0007669"/>
    <property type="project" value="UniProtKB-SubCell"/>
</dbReference>
<evidence type="ECO:0000256" key="10">
    <source>
        <dbReference type="HAMAP-Rule" id="MF_00530"/>
    </source>
</evidence>
<evidence type="ECO:0000256" key="4">
    <source>
        <dbReference type="ARBA" id="ARBA00022448"/>
    </source>
</evidence>
<accession>W9GXG6</accession>
<feature type="domain" description="ATP synthase F1 complex delta/epsilon subunit N-terminal" evidence="12">
    <location>
        <begin position="6"/>
        <end position="84"/>
    </location>
</feature>
<dbReference type="NCBIfam" id="TIGR01216">
    <property type="entry name" value="ATP_synt_epsi"/>
    <property type="match status" value="1"/>
</dbReference>
<organism evidence="13 14">
    <name type="scientific">Skermanella stibiiresistens SB22</name>
    <dbReference type="NCBI Taxonomy" id="1385369"/>
    <lineage>
        <taxon>Bacteria</taxon>
        <taxon>Pseudomonadati</taxon>
        <taxon>Pseudomonadota</taxon>
        <taxon>Alphaproteobacteria</taxon>
        <taxon>Rhodospirillales</taxon>
        <taxon>Azospirillaceae</taxon>
        <taxon>Skermanella</taxon>
    </lineage>
</organism>
<comment type="similarity">
    <text evidence="3 10 11">Belongs to the ATPase epsilon chain family.</text>
</comment>
<keyword evidence="9 10" id="KW-0066">ATP synthesis</keyword>
<keyword evidence="8 10" id="KW-0139">CF(1)</keyword>
<evidence type="ECO:0000256" key="7">
    <source>
        <dbReference type="ARBA" id="ARBA00023136"/>
    </source>
</evidence>
<dbReference type="PANTHER" id="PTHR13822">
    <property type="entry name" value="ATP SYNTHASE DELTA/EPSILON CHAIN"/>
    <property type="match status" value="1"/>
</dbReference>
<dbReference type="CDD" id="cd12152">
    <property type="entry name" value="F1-ATPase_delta"/>
    <property type="match status" value="1"/>
</dbReference>
<dbReference type="InterPro" id="IPR020546">
    <property type="entry name" value="ATP_synth_F1_dsu/esu_N"/>
</dbReference>
<dbReference type="NCBIfam" id="NF001851">
    <property type="entry name" value="PRK00571.2-4"/>
    <property type="match status" value="1"/>
</dbReference>
<name>W9GXG6_9PROT</name>
<dbReference type="STRING" id="1385369.N825_11645"/>
<keyword evidence="4 10" id="KW-0813">Transport</keyword>
<dbReference type="PATRIC" id="fig|1385369.3.peg.5596"/>
<proteinExistence type="inferred from homology"/>
<evidence type="ECO:0000256" key="5">
    <source>
        <dbReference type="ARBA" id="ARBA00022781"/>
    </source>
</evidence>
<dbReference type="HAMAP" id="MF_00530">
    <property type="entry name" value="ATP_synth_epsil_bac"/>
    <property type="match status" value="1"/>
</dbReference>
<dbReference type="Proteomes" id="UP000019486">
    <property type="component" value="Unassembled WGS sequence"/>
</dbReference>
<evidence type="ECO:0000256" key="3">
    <source>
        <dbReference type="ARBA" id="ARBA00005712"/>
    </source>
</evidence>
<dbReference type="InterPro" id="IPR001469">
    <property type="entry name" value="ATP_synth_F1_dsu/esu"/>
</dbReference>
<dbReference type="GO" id="GO:0012505">
    <property type="term" value="C:endomembrane system"/>
    <property type="evidence" value="ECO:0007669"/>
    <property type="project" value="UniProtKB-SubCell"/>
</dbReference>
<evidence type="ECO:0000256" key="8">
    <source>
        <dbReference type="ARBA" id="ARBA00023196"/>
    </source>
</evidence>
<dbReference type="InterPro" id="IPR036771">
    <property type="entry name" value="ATPsynth_dsu/esu_N"/>
</dbReference>
<reference evidence="13 14" key="1">
    <citation type="submission" date="2013-08" db="EMBL/GenBank/DDBJ databases">
        <title>The genome sequence of Skermanella stibiiresistens.</title>
        <authorList>
            <person name="Zhu W."/>
            <person name="Wang G."/>
        </authorList>
    </citation>
    <scope>NUCLEOTIDE SEQUENCE [LARGE SCALE GENOMIC DNA]</scope>
    <source>
        <strain evidence="13 14">SB22</strain>
    </source>
</reference>
<evidence type="ECO:0000256" key="11">
    <source>
        <dbReference type="RuleBase" id="RU003656"/>
    </source>
</evidence>
<keyword evidence="14" id="KW-1185">Reference proteome</keyword>
<dbReference type="AlphaFoldDB" id="W9GXG6"/>
<dbReference type="Gene3D" id="2.60.15.10">
    <property type="entry name" value="F0F1 ATP synthase delta/epsilon subunit, N-terminal"/>
    <property type="match status" value="1"/>
</dbReference>
<dbReference type="EMBL" id="AVFL01000027">
    <property type="protein sequence ID" value="EWY37331.1"/>
    <property type="molecule type" value="Genomic_DNA"/>
</dbReference>
<evidence type="ECO:0000256" key="9">
    <source>
        <dbReference type="ARBA" id="ARBA00023310"/>
    </source>
</evidence>
<dbReference type="GO" id="GO:0045259">
    <property type="term" value="C:proton-transporting ATP synthase complex"/>
    <property type="evidence" value="ECO:0007669"/>
    <property type="project" value="UniProtKB-KW"/>
</dbReference>
<dbReference type="RefSeq" id="WP_037459031.1">
    <property type="nucleotide sequence ID" value="NZ_AVFL01000027.1"/>
</dbReference>
<comment type="function">
    <text evidence="1 10">Produces ATP from ADP in the presence of a proton gradient across the membrane.</text>
</comment>
<evidence type="ECO:0000313" key="13">
    <source>
        <dbReference type="EMBL" id="EWY37331.1"/>
    </source>
</evidence>
<keyword evidence="5 10" id="KW-0375">Hydrogen ion transport</keyword>
<dbReference type="OrthoDB" id="9799969at2"/>
<sequence>MADKVEFELVSPEKLLVSQPVDMVVVPGGEGNFGVLAGHAPMITTVRPGVIDIFEGDRIVDRIFVAGGFAEVTETRCTVLAEQATNLSELDRAAVEQEVKDTGEDVDDAKTDGDRALAEGRLAIARAKLEAITGATAH</sequence>
<comment type="subunit">
    <text evidence="10 11">F-type ATPases have 2 components, CF(1) - the catalytic core - and CF(0) - the membrane proton channel. CF(1) has five subunits: alpha(3), beta(3), gamma(1), delta(1), epsilon(1). CF(0) has three main subunits: a, b and c.</text>
</comment>
<dbReference type="PANTHER" id="PTHR13822:SF10">
    <property type="entry name" value="ATP SYNTHASE EPSILON CHAIN, CHLOROPLASTIC"/>
    <property type="match status" value="1"/>
</dbReference>
<dbReference type="GO" id="GO:0046933">
    <property type="term" value="F:proton-transporting ATP synthase activity, rotational mechanism"/>
    <property type="evidence" value="ECO:0007669"/>
    <property type="project" value="UniProtKB-UniRule"/>
</dbReference>
<evidence type="ECO:0000256" key="6">
    <source>
        <dbReference type="ARBA" id="ARBA00023065"/>
    </source>
</evidence>
<gene>
    <name evidence="10" type="primary">atpC</name>
    <name evidence="13" type="ORF">N825_11645</name>
</gene>
<keyword evidence="10" id="KW-1003">Cell membrane</keyword>
<evidence type="ECO:0000256" key="1">
    <source>
        <dbReference type="ARBA" id="ARBA00003543"/>
    </source>
</evidence>
<dbReference type="SUPFAM" id="SSF51344">
    <property type="entry name" value="Epsilon subunit of F1F0-ATP synthase N-terminal domain"/>
    <property type="match status" value="1"/>
</dbReference>
<dbReference type="GO" id="GO:0005524">
    <property type="term" value="F:ATP binding"/>
    <property type="evidence" value="ECO:0007669"/>
    <property type="project" value="UniProtKB-UniRule"/>
</dbReference>
<dbReference type="Pfam" id="PF02823">
    <property type="entry name" value="ATP-synt_DE_N"/>
    <property type="match status" value="1"/>
</dbReference>